<reference evidence="7 8" key="1">
    <citation type="journal article" date="2016" name="Genome Announc.">
        <title>Draft Genome Sequence of the Anaerobic Ammonium-Oxidizing Bacterium 'Candidatus Brocadia sp. 40'.</title>
        <authorList>
            <person name="Ali M."/>
            <person name="Haroon M.F."/>
            <person name="Narita Y."/>
            <person name="Zhang L."/>
            <person name="Rangel Shaw D."/>
            <person name="Okabe S."/>
            <person name="Saikaly P.E."/>
        </authorList>
    </citation>
    <scope>NUCLEOTIDE SEQUENCE [LARGE SCALE GENOMIC DNA]</scope>
    <source>
        <strain evidence="7 8">40</strain>
    </source>
</reference>
<evidence type="ECO:0000256" key="2">
    <source>
        <dbReference type="ARBA" id="ARBA00023015"/>
    </source>
</evidence>
<evidence type="ECO:0000313" key="7">
    <source>
        <dbReference type="EMBL" id="OQD46419.1"/>
    </source>
</evidence>
<dbReference type="CDD" id="cd00093">
    <property type="entry name" value="HTH_XRE"/>
    <property type="match status" value="1"/>
</dbReference>
<sequence>MTTSKYDVQYETMITTRQKIKIELIKKNTSGFEIARKMGVSRSAIYLTIYGKRKSPRLRKAIADAIDMKVEDLWPTNGNGSRKVHPLPPPAGDNSAERR</sequence>
<keyword evidence="2" id="KW-0805">Transcription regulation</keyword>
<evidence type="ECO:0000256" key="3">
    <source>
        <dbReference type="ARBA" id="ARBA00023125"/>
    </source>
</evidence>
<dbReference type="Proteomes" id="UP000242219">
    <property type="component" value="Unassembled WGS sequence"/>
</dbReference>
<keyword evidence="3" id="KW-0238">DNA-binding</keyword>
<gene>
    <name evidence="7" type="ORF">BIY37_03430</name>
</gene>
<dbReference type="InterPro" id="IPR010982">
    <property type="entry name" value="Lambda_DNA-bd_dom_sf"/>
</dbReference>
<comment type="caution">
    <text evidence="7">The sequence shown here is derived from an EMBL/GenBank/DDBJ whole genome shotgun (WGS) entry which is preliminary data.</text>
</comment>
<dbReference type="RefSeq" id="WP_070066434.1">
    <property type="nucleotide sequence ID" value="NZ_MJUW02000038.1"/>
</dbReference>
<name>A0A1V6M1Z5_9BACT</name>
<evidence type="ECO:0000256" key="4">
    <source>
        <dbReference type="ARBA" id="ARBA00023163"/>
    </source>
</evidence>
<dbReference type="InterPro" id="IPR038722">
    <property type="entry name" value="Ner_HTH_dom"/>
</dbReference>
<dbReference type="PROSITE" id="PS50943">
    <property type="entry name" value="HTH_CROC1"/>
    <property type="match status" value="1"/>
</dbReference>
<evidence type="ECO:0000313" key="8">
    <source>
        <dbReference type="Proteomes" id="UP000242219"/>
    </source>
</evidence>
<evidence type="ECO:0000259" key="6">
    <source>
        <dbReference type="PROSITE" id="PS50943"/>
    </source>
</evidence>
<organism evidence="7 8">
    <name type="scientific">Candidatus Brocadia sapporoensis</name>
    <dbReference type="NCBI Taxonomy" id="392547"/>
    <lineage>
        <taxon>Bacteria</taxon>
        <taxon>Pseudomonadati</taxon>
        <taxon>Planctomycetota</taxon>
        <taxon>Candidatus Brocadiia</taxon>
        <taxon>Candidatus Brocadiales</taxon>
        <taxon>Candidatus Brocadiaceae</taxon>
        <taxon>Candidatus Brocadia</taxon>
    </lineage>
</organism>
<protein>
    <recommendedName>
        <fullName evidence="6">HTH cro/C1-type domain-containing protein</fullName>
    </recommendedName>
</protein>
<evidence type="ECO:0000256" key="5">
    <source>
        <dbReference type="SAM" id="MobiDB-lite"/>
    </source>
</evidence>
<feature type="domain" description="HTH cro/C1-type" evidence="6">
    <location>
        <begin position="33"/>
        <end position="73"/>
    </location>
</feature>
<dbReference type="SUPFAM" id="SSF47413">
    <property type="entry name" value="lambda repressor-like DNA-binding domains"/>
    <property type="match status" value="1"/>
</dbReference>
<dbReference type="GO" id="GO:0003677">
    <property type="term" value="F:DNA binding"/>
    <property type="evidence" value="ECO:0007669"/>
    <property type="project" value="UniProtKB-KW"/>
</dbReference>
<dbReference type="InterPro" id="IPR001387">
    <property type="entry name" value="Cro/C1-type_HTH"/>
</dbReference>
<dbReference type="Pfam" id="PF13693">
    <property type="entry name" value="HTH_35"/>
    <property type="match status" value="1"/>
</dbReference>
<keyword evidence="4" id="KW-0804">Transcription</keyword>
<evidence type="ECO:0000256" key="1">
    <source>
        <dbReference type="ARBA" id="ARBA00006157"/>
    </source>
</evidence>
<proteinExistence type="inferred from homology"/>
<dbReference type="Gene3D" id="1.10.260.40">
    <property type="entry name" value="lambda repressor-like DNA-binding domains"/>
    <property type="match status" value="1"/>
</dbReference>
<comment type="similarity">
    <text evidence="1">Belongs to the ner transcriptional regulatory family.</text>
</comment>
<feature type="region of interest" description="Disordered" evidence="5">
    <location>
        <begin position="75"/>
        <end position="99"/>
    </location>
</feature>
<dbReference type="AlphaFoldDB" id="A0A1V6M1Z5"/>
<dbReference type="EMBL" id="MJUW02000038">
    <property type="protein sequence ID" value="OQD46419.1"/>
    <property type="molecule type" value="Genomic_DNA"/>
</dbReference>
<accession>A0A1V6M1Z5</accession>
<keyword evidence="8" id="KW-1185">Reference proteome</keyword>